<evidence type="ECO:0000313" key="1">
    <source>
        <dbReference type="EMBL" id="PLW33125.1"/>
    </source>
</evidence>
<dbReference type="EMBL" id="PGCI01000227">
    <property type="protein sequence ID" value="PLW33125.1"/>
    <property type="molecule type" value="Genomic_DNA"/>
</dbReference>
<dbReference type="AlphaFoldDB" id="A0A2N5U5X1"/>
<sequence length="138" mass="15651">MYDFLGLLALNDSGAGLGSVVQRRWCSITHQSTRIQSSMPAFVYLASRLKLWMWLSRCSWSAPPQQHLDLFGSLQGLNRELSPVFPTHDLVVHTLAHQPRRPCSPDLSNLSSSFTQPDCFESFFPARTYIEQLIGIRL</sequence>
<proteinExistence type="predicted"/>
<name>A0A2N5U5X1_9BASI</name>
<comment type="caution">
    <text evidence="1">The sequence shown here is derived from an EMBL/GenBank/DDBJ whole genome shotgun (WGS) entry which is preliminary data.</text>
</comment>
<evidence type="ECO:0000313" key="2">
    <source>
        <dbReference type="Proteomes" id="UP000235392"/>
    </source>
</evidence>
<organism evidence="1 2">
    <name type="scientific">Puccinia coronata f. sp. avenae</name>
    <dbReference type="NCBI Taxonomy" id="200324"/>
    <lineage>
        <taxon>Eukaryota</taxon>
        <taxon>Fungi</taxon>
        <taxon>Dikarya</taxon>
        <taxon>Basidiomycota</taxon>
        <taxon>Pucciniomycotina</taxon>
        <taxon>Pucciniomycetes</taxon>
        <taxon>Pucciniales</taxon>
        <taxon>Pucciniaceae</taxon>
        <taxon>Puccinia</taxon>
    </lineage>
</organism>
<dbReference type="Proteomes" id="UP000235392">
    <property type="component" value="Unassembled WGS sequence"/>
</dbReference>
<reference evidence="1 2" key="1">
    <citation type="submission" date="2017-11" db="EMBL/GenBank/DDBJ databases">
        <title>De novo assembly and phasing of dikaryotic genomes from two isolates of Puccinia coronata f. sp. avenae, the causal agent of oat crown rust.</title>
        <authorList>
            <person name="Miller M.E."/>
            <person name="Zhang Y."/>
            <person name="Omidvar V."/>
            <person name="Sperschneider J."/>
            <person name="Schwessinger B."/>
            <person name="Raley C."/>
            <person name="Palmer J.M."/>
            <person name="Garnica D."/>
            <person name="Upadhyaya N."/>
            <person name="Rathjen J."/>
            <person name="Taylor J.M."/>
            <person name="Park R.F."/>
            <person name="Dodds P.N."/>
            <person name="Hirsch C.D."/>
            <person name="Kianian S.F."/>
            <person name="Figueroa M."/>
        </authorList>
    </citation>
    <scope>NUCLEOTIDE SEQUENCE [LARGE SCALE GENOMIC DNA]</scope>
    <source>
        <strain evidence="1">12SD80</strain>
    </source>
</reference>
<accession>A0A2N5U5X1</accession>
<protein>
    <submittedName>
        <fullName evidence="1">Uncharacterized protein</fullName>
    </submittedName>
</protein>
<gene>
    <name evidence="1" type="ORF">PCASD_17561</name>
</gene>